<dbReference type="InterPro" id="IPR017896">
    <property type="entry name" value="4Fe4S_Fe-S-bd"/>
</dbReference>
<evidence type="ECO:0000256" key="4">
    <source>
        <dbReference type="ARBA" id="ARBA00023002"/>
    </source>
</evidence>
<feature type="non-terminal residue" evidence="6">
    <location>
        <position position="1"/>
    </location>
</feature>
<keyword evidence="3" id="KW-0274">FAD</keyword>
<evidence type="ECO:0000313" key="6">
    <source>
        <dbReference type="EMBL" id="KAA6312149.1"/>
    </source>
</evidence>
<dbReference type="Gene3D" id="1.10.45.10">
    <property type="entry name" value="Vanillyl-alcohol Oxidase, Chain A, domain 4"/>
    <property type="match status" value="1"/>
</dbReference>
<dbReference type="GO" id="GO:0051536">
    <property type="term" value="F:iron-sulfur cluster binding"/>
    <property type="evidence" value="ECO:0007669"/>
    <property type="project" value="InterPro"/>
</dbReference>
<protein>
    <submittedName>
        <fullName evidence="6">Putative FAD-linked oxidoreductase</fullName>
        <ecNumber evidence="6">1.-.-.-</ecNumber>
    </submittedName>
</protein>
<name>A0A5J4PTV5_9ZZZZ</name>
<evidence type="ECO:0000259" key="5">
    <source>
        <dbReference type="PROSITE" id="PS51379"/>
    </source>
</evidence>
<proteinExistence type="predicted"/>
<feature type="domain" description="4Fe-4S ferredoxin-type" evidence="5">
    <location>
        <begin position="77"/>
        <end position="108"/>
    </location>
</feature>
<evidence type="ECO:0000256" key="1">
    <source>
        <dbReference type="ARBA" id="ARBA00001974"/>
    </source>
</evidence>
<dbReference type="PANTHER" id="PTHR11748">
    <property type="entry name" value="D-LACTATE DEHYDROGENASE"/>
    <property type="match status" value="1"/>
</dbReference>
<dbReference type="SUPFAM" id="SSF46548">
    <property type="entry name" value="alpha-helical ferredoxin"/>
    <property type="match status" value="1"/>
</dbReference>
<dbReference type="EMBL" id="SNRY01006636">
    <property type="protein sequence ID" value="KAA6312149.1"/>
    <property type="molecule type" value="Genomic_DNA"/>
</dbReference>
<dbReference type="Gene3D" id="1.10.1060.10">
    <property type="entry name" value="Alpha-helical ferredoxin"/>
    <property type="match status" value="1"/>
</dbReference>
<comment type="cofactor">
    <cofactor evidence="1">
        <name>FAD</name>
        <dbReference type="ChEBI" id="CHEBI:57692"/>
    </cofactor>
</comment>
<organism evidence="6">
    <name type="scientific">termite gut metagenome</name>
    <dbReference type="NCBI Taxonomy" id="433724"/>
    <lineage>
        <taxon>unclassified sequences</taxon>
        <taxon>metagenomes</taxon>
        <taxon>organismal metagenomes</taxon>
    </lineage>
</organism>
<dbReference type="EC" id="1.-.-.-" evidence="6"/>
<gene>
    <name evidence="6" type="ORF">EZS27_036867</name>
</gene>
<dbReference type="InterPro" id="IPR016171">
    <property type="entry name" value="Vanillyl_alc_oxidase_C-sub2"/>
</dbReference>
<dbReference type="GO" id="GO:0008720">
    <property type="term" value="F:D-lactate dehydrogenase (NAD+) activity"/>
    <property type="evidence" value="ECO:0007669"/>
    <property type="project" value="TreeGrafter"/>
</dbReference>
<dbReference type="FunFam" id="1.10.45.10:FF:000001">
    <property type="entry name" value="D-lactate dehydrogenase mitochondrial"/>
    <property type="match status" value="1"/>
</dbReference>
<dbReference type="Pfam" id="PF02913">
    <property type="entry name" value="FAD-oxidase_C"/>
    <property type="match status" value="1"/>
</dbReference>
<dbReference type="PANTHER" id="PTHR11748:SF111">
    <property type="entry name" value="D-LACTATE DEHYDROGENASE, MITOCHONDRIAL-RELATED"/>
    <property type="match status" value="1"/>
</dbReference>
<accession>A0A5J4PTV5</accession>
<dbReference type="AlphaFoldDB" id="A0A5J4PTV5"/>
<feature type="non-terminal residue" evidence="6">
    <location>
        <position position="396"/>
    </location>
</feature>
<dbReference type="InterPro" id="IPR009051">
    <property type="entry name" value="Helical_ferredxn"/>
</dbReference>
<dbReference type="GO" id="GO:1903457">
    <property type="term" value="P:lactate catabolic process"/>
    <property type="evidence" value="ECO:0007669"/>
    <property type="project" value="TreeGrafter"/>
</dbReference>
<reference evidence="6" key="1">
    <citation type="submission" date="2019-03" db="EMBL/GenBank/DDBJ databases">
        <title>Single cell metagenomics reveals metabolic interactions within the superorganism composed of flagellate Streblomastix strix and complex community of Bacteroidetes bacteria on its surface.</title>
        <authorList>
            <person name="Treitli S.C."/>
            <person name="Kolisko M."/>
            <person name="Husnik F."/>
            <person name="Keeling P."/>
            <person name="Hampl V."/>
        </authorList>
    </citation>
    <scope>NUCLEOTIDE SEQUENCE</scope>
    <source>
        <strain evidence="6">STM</strain>
    </source>
</reference>
<dbReference type="InterPro" id="IPR016164">
    <property type="entry name" value="FAD-linked_Oxase-like_C"/>
</dbReference>
<comment type="caution">
    <text evidence="6">The sequence shown here is derived from an EMBL/GenBank/DDBJ whole genome shotgun (WGS) entry which is preliminary data.</text>
</comment>
<dbReference type="SUPFAM" id="SSF55103">
    <property type="entry name" value="FAD-linked oxidases, C-terminal domain"/>
    <property type="match status" value="1"/>
</dbReference>
<keyword evidence="4 6" id="KW-0560">Oxidoreductase</keyword>
<dbReference type="GO" id="GO:0004458">
    <property type="term" value="F:D-lactate dehydrogenase (cytochrome) activity"/>
    <property type="evidence" value="ECO:0007669"/>
    <property type="project" value="TreeGrafter"/>
</dbReference>
<dbReference type="GO" id="GO:0050660">
    <property type="term" value="F:flavin adenine dinucleotide binding"/>
    <property type="evidence" value="ECO:0007669"/>
    <property type="project" value="InterPro"/>
</dbReference>
<evidence type="ECO:0000256" key="3">
    <source>
        <dbReference type="ARBA" id="ARBA00022827"/>
    </source>
</evidence>
<keyword evidence="2" id="KW-0285">Flavoprotein</keyword>
<sequence>EALMNDVLKLVVDKYDGSLKAEHGTGRNMAPFVKYEWGETAYEVMKAVKQLFDPKNLLNPGVIFNDDPQCHIKNFKPLPLTNPHVDKCIECGFCEVNCLACGFTLSSRQRIVLQREISHLKVSGEDTRRLRILQKQYRYSGNQTCAGDGLCSMSCPMEINTGDLTHDLRQANQPKGSIGYRIGNFTVNHFAGIKNCLRLMLSLAHAAHTVLGTKIMSAVTKGLHCILNIPLWTAAMPKGFNCFIPLTSPKDNSLDKAFVVYFPSCINQTMGVAKHSPEATPLVNKMLSLLQKAGYQVIFPKDMDKLCCGTIWESKGMPDIADRKAAELEAALYEASEQGKYPVLCDQSPCLYRMCHTIKKLKLYEPAEFICTFLLDKLEFIQTNTPIAVHITCSMR</sequence>
<evidence type="ECO:0000256" key="2">
    <source>
        <dbReference type="ARBA" id="ARBA00022630"/>
    </source>
</evidence>
<dbReference type="PROSITE" id="PS51379">
    <property type="entry name" value="4FE4S_FER_2"/>
    <property type="match status" value="1"/>
</dbReference>
<dbReference type="InterPro" id="IPR004113">
    <property type="entry name" value="FAD-bd_oxidored_4_C"/>
</dbReference>